<feature type="region of interest" description="Disordered" evidence="7">
    <location>
        <begin position="311"/>
        <end position="369"/>
    </location>
</feature>
<comment type="cofactor">
    <cofactor evidence="1">
        <name>heme b</name>
        <dbReference type="ChEBI" id="CHEBI:60344"/>
    </cofactor>
</comment>
<keyword evidence="4" id="KW-0560">Oxidoreductase</keyword>
<evidence type="ECO:0000256" key="3">
    <source>
        <dbReference type="ARBA" id="ARBA00022723"/>
    </source>
</evidence>
<dbReference type="InterPro" id="IPR006314">
    <property type="entry name" value="Dyp_peroxidase"/>
</dbReference>
<keyword evidence="11" id="KW-1185">Reference proteome</keyword>
<dbReference type="InterPro" id="IPR048327">
    <property type="entry name" value="Dyp_perox_N"/>
</dbReference>
<dbReference type="SUPFAM" id="SSF54909">
    <property type="entry name" value="Dimeric alpha+beta barrel"/>
    <property type="match status" value="1"/>
</dbReference>
<dbReference type="PROSITE" id="PS51404">
    <property type="entry name" value="DYP_PEROXIDASE"/>
    <property type="match status" value="1"/>
</dbReference>
<evidence type="ECO:0000313" key="10">
    <source>
        <dbReference type="EMBL" id="GIG08575.1"/>
    </source>
</evidence>
<dbReference type="InterPro" id="IPR011008">
    <property type="entry name" value="Dimeric_a/b-barrel"/>
</dbReference>
<dbReference type="Pfam" id="PF04261">
    <property type="entry name" value="Dyp_perox_N"/>
    <property type="match status" value="1"/>
</dbReference>
<comment type="caution">
    <text evidence="10">The sequence shown here is derived from an EMBL/GenBank/DDBJ whole genome shotgun (WGS) entry which is preliminary data.</text>
</comment>
<reference evidence="10 11" key="1">
    <citation type="submission" date="2021-01" db="EMBL/GenBank/DDBJ databases">
        <title>Whole genome shotgun sequence of Catellatospora coxensis NBRC 107359.</title>
        <authorList>
            <person name="Komaki H."/>
            <person name="Tamura T."/>
        </authorList>
    </citation>
    <scope>NUCLEOTIDE SEQUENCE [LARGE SCALE GENOMIC DNA]</scope>
    <source>
        <strain evidence="10 11">NBRC 107359</strain>
    </source>
</reference>
<dbReference type="GO" id="GO:0020037">
    <property type="term" value="F:heme binding"/>
    <property type="evidence" value="ECO:0007669"/>
    <property type="project" value="InterPro"/>
</dbReference>
<evidence type="ECO:0000259" key="9">
    <source>
        <dbReference type="Pfam" id="PF20628"/>
    </source>
</evidence>
<dbReference type="AlphaFoldDB" id="A0A8J3L651"/>
<evidence type="ECO:0000256" key="2">
    <source>
        <dbReference type="ARBA" id="ARBA00022559"/>
    </source>
</evidence>
<dbReference type="GO" id="GO:0046872">
    <property type="term" value="F:metal ion binding"/>
    <property type="evidence" value="ECO:0007669"/>
    <property type="project" value="UniProtKB-KW"/>
</dbReference>
<dbReference type="EMBL" id="BONI01000049">
    <property type="protein sequence ID" value="GIG08575.1"/>
    <property type="molecule type" value="Genomic_DNA"/>
</dbReference>
<evidence type="ECO:0000256" key="5">
    <source>
        <dbReference type="ARBA" id="ARBA00023004"/>
    </source>
</evidence>
<feature type="compositionally biased region" description="Low complexity" evidence="7">
    <location>
        <begin position="311"/>
        <end position="343"/>
    </location>
</feature>
<evidence type="ECO:0000256" key="7">
    <source>
        <dbReference type="SAM" id="MobiDB-lite"/>
    </source>
</evidence>
<protein>
    <submittedName>
        <fullName evidence="10">Peroxidase</fullName>
    </submittedName>
</protein>
<accession>A0A8J3L651</accession>
<comment type="similarity">
    <text evidence="6">Belongs to the DyP-type peroxidase family.</text>
</comment>
<sequence length="369" mass="38982">MGSVESQPVLTGITEAAVFLVVTVREGAEDDVRDLLGDAASLARAVGFRVPDGQLQCVVGIGSLLWDRLFSGPRPAGLHPFQELTGPRHVAVATPGDLLFHLRARRMDLCFELAKQFMARLDGRVDVADETHGFKYFDERDLLGFVDGTENPTGLAAARAALIGDEDPAFTGGSYVIVQKYLHDMAAWNAISVAEQERVIGRTKLDDIEFPDEDKPADSHLTLNTITDPDGTERKIVRDNMPFGSPGAGEFGTYFIGYAGTPEVTEQMLRNMFLGDPPGTTDRILDFSTAVTGSLFFVPSADLLDDLPPSASAGAGAAPVADTSAKAPPVELGPLGVPGALAVTRGTTAEEAEPGDASLGIGSLKGSRA</sequence>
<proteinExistence type="inferred from homology"/>
<dbReference type="InterPro" id="IPR048328">
    <property type="entry name" value="Dyp_perox_C"/>
</dbReference>
<organism evidence="10 11">
    <name type="scientific">Catellatospora coxensis</name>
    <dbReference type="NCBI Taxonomy" id="310354"/>
    <lineage>
        <taxon>Bacteria</taxon>
        <taxon>Bacillati</taxon>
        <taxon>Actinomycetota</taxon>
        <taxon>Actinomycetes</taxon>
        <taxon>Micromonosporales</taxon>
        <taxon>Micromonosporaceae</taxon>
        <taxon>Catellatospora</taxon>
    </lineage>
</organism>
<dbReference type="Pfam" id="PF20628">
    <property type="entry name" value="Dyp_perox_C"/>
    <property type="match status" value="1"/>
</dbReference>
<dbReference type="RefSeq" id="WP_203694889.1">
    <property type="nucleotide sequence ID" value="NZ_BAAALC010000048.1"/>
</dbReference>
<dbReference type="GO" id="GO:0005829">
    <property type="term" value="C:cytosol"/>
    <property type="evidence" value="ECO:0007669"/>
    <property type="project" value="TreeGrafter"/>
</dbReference>
<dbReference type="PANTHER" id="PTHR30521:SF0">
    <property type="entry name" value="DYP-TYPE PEROXIDASE FAMILY PROTEIN"/>
    <property type="match status" value="1"/>
</dbReference>
<keyword evidence="2 10" id="KW-0575">Peroxidase</keyword>
<evidence type="ECO:0000256" key="4">
    <source>
        <dbReference type="ARBA" id="ARBA00023002"/>
    </source>
</evidence>
<evidence type="ECO:0000259" key="8">
    <source>
        <dbReference type="Pfam" id="PF04261"/>
    </source>
</evidence>
<keyword evidence="5" id="KW-0408">Iron</keyword>
<dbReference type="GO" id="GO:0004601">
    <property type="term" value="F:peroxidase activity"/>
    <property type="evidence" value="ECO:0007669"/>
    <property type="project" value="UniProtKB-KW"/>
</dbReference>
<evidence type="ECO:0000256" key="6">
    <source>
        <dbReference type="ARBA" id="ARBA00025737"/>
    </source>
</evidence>
<gene>
    <name evidence="10" type="ORF">Cco03nite_52750</name>
</gene>
<feature type="domain" description="Dyp-type peroxidase C-terminal" evidence="9">
    <location>
        <begin position="138"/>
        <end position="302"/>
    </location>
</feature>
<dbReference type="NCBIfam" id="TIGR01413">
    <property type="entry name" value="Dyp_perox_fam"/>
    <property type="match status" value="1"/>
</dbReference>
<feature type="domain" description="Dyp-type peroxidase N-terminal" evidence="8">
    <location>
        <begin position="7"/>
        <end position="135"/>
    </location>
</feature>
<evidence type="ECO:0000313" key="11">
    <source>
        <dbReference type="Proteomes" id="UP000630887"/>
    </source>
</evidence>
<dbReference type="Proteomes" id="UP000630887">
    <property type="component" value="Unassembled WGS sequence"/>
</dbReference>
<name>A0A8J3L651_9ACTN</name>
<evidence type="ECO:0000256" key="1">
    <source>
        <dbReference type="ARBA" id="ARBA00001970"/>
    </source>
</evidence>
<dbReference type="PANTHER" id="PTHR30521">
    <property type="entry name" value="DEFERROCHELATASE/PEROXIDASE"/>
    <property type="match status" value="1"/>
</dbReference>
<keyword evidence="3" id="KW-0479">Metal-binding</keyword>